<proteinExistence type="predicted"/>
<dbReference type="Proteomes" id="UP000095282">
    <property type="component" value="Unplaced"/>
</dbReference>
<name>A0A1I7TQ34_9PELO</name>
<organism evidence="1 2">
    <name type="scientific">Caenorhabditis tropicalis</name>
    <dbReference type="NCBI Taxonomy" id="1561998"/>
    <lineage>
        <taxon>Eukaryota</taxon>
        <taxon>Metazoa</taxon>
        <taxon>Ecdysozoa</taxon>
        <taxon>Nematoda</taxon>
        <taxon>Chromadorea</taxon>
        <taxon>Rhabditida</taxon>
        <taxon>Rhabditina</taxon>
        <taxon>Rhabditomorpha</taxon>
        <taxon>Rhabditoidea</taxon>
        <taxon>Rhabditidae</taxon>
        <taxon>Peloderinae</taxon>
        <taxon>Caenorhabditis</taxon>
    </lineage>
</organism>
<accession>A0A1I7TQ34</accession>
<evidence type="ECO:0000313" key="2">
    <source>
        <dbReference type="WBParaSite" id="Csp11.Scaffold629.g10651.t1"/>
    </source>
</evidence>
<reference evidence="2" key="1">
    <citation type="submission" date="2016-11" db="UniProtKB">
        <authorList>
            <consortium name="WormBaseParasite"/>
        </authorList>
    </citation>
    <scope>IDENTIFICATION</scope>
</reference>
<dbReference type="WBParaSite" id="Csp11.Scaffold629.g10651.t1">
    <property type="protein sequence ID" value="Csp11.Scaffold629.g10651.t1"/>
    <property type="gene ID" value="Csp11.Scaffold629.g10651"/>
</dbReference>
<dbReference type="AlphaFoldDB" id="A0A1I7TQ34"/>
<sequence length="99" mass="11649">MNEFRCLDIHCESINHDVIFADLQDKHFTTEETKFHRDEKYAPMRFPPGCCALRREDGMIAAAATYYSKTLTISIWKEVESSRYDNYFPTLELDPLNHV</sequence>
<evidence type="ECO:0000313" key="1">
    <source>
        <dbReference type="Proteomes" id="UP000095282"/>
    </source>
</evidence>
<keyword evidence="1" id="KW-1185">Reference proteome</keyword>
<protein>
    <submittedName>
        <fullName evidence="2">GNAT family N-acetyltransferase</fullName>
    </submittedName>
</protein>